<dbReference type="InterPro" id="IPR036249">
    <property type="entry name" value="Thioredoxin-like_sf"/>
</dbReference>
<dbReference type="PROSITE" id="PS51352">
    <property type="entry name" value="THIOREDOXIN_2"/>
    <property type="match status" value="1"/>
</dbReference>
<evidence type="ECO:0000256" key="3">
    <source>
        <dbReference type="ARBA" id="ARBA00023157"/>
    </source>
</evidence>
<dbReference type="EMBL" id="CAFBMX010000003">
    <property type="protein sequence ID" value="CAB4925084.1"/>
    <property type="molecule type" value="Genomic_DNA"/>
</dbReference>
<dbReference type="FunFam" id="3.40.30.10:FF:000001">
    <property type="entry name" value="Thioredoxin"/>
    <property type="match status" value="1"/>
</dbReference>
<dbReference type="InterPro" id="IPR017937">
    <property type="entry name" value="Thioredoxin_CS"/>
</dbReference>
<dbReference type="Gene3D" id="1.25.40.10">
    <property type="entry name" value="Tetratricopeptide repeat domain"/>
    <property type="match status" value="1"/>
</dbReference>
<evidence type="ECO:0000256" key="1">
    <source>
        <dbReference type="ARBA" id="ARBA00022448"/>
    </source>
</evidence>
<evidence type="ECO:0000256" key="2">
    <source>
        <dbReference type="ARBA" id="ARBA00022982"/>
    </source>
</evidence>
<dbReference type="PANTHER" id="PTHR45663:SF11">
    <property type="entry name" value="GEO12009P1"/>
    <property type="match status" value="1"/>
</dbReference>
<dbReference type="InterPro" id="IPR011990">
    <property type="entry name" value="TPR-like_helical_dom_sf"/>
</dbReference>
<dbReference type="GO" id="GO:0006950">
    <property type="term" value="P:response to stress"/>
    <property type="evidence" value="ECO:0007669"/>
    <property type="project" value="UniProtKB-ARBA"/>
</dbReference>
<dbReference type="Pfam" id="PF14559">
    <property type="entry name" value="TPR_19"/>
    <property type="match status" value="1"/>
</dbReference>
<dbReference type="PANTHER" id="PTHR45663">
    <property type="entry name" value="GEO12009P1"/>
    <property type="match status" value="1"/>
</dbReference>
<dbReference type="Gene3D" id="3.40.30.10">
    <property type="entry name" value="Glutaredoxin"/>
    <property type="match status" value="1"/>
</dbReference>
<dbReference type="NCBIfam" id="TIGR01068">
    <property type="entry name" value="thioredoxin"/>
    <property type="match status" value="1"/>
</dbReference>
<dbReference type="PROSITE" id="PS00194">
    <property type="entry name" value="THIOREDOXIN_1"/>
    <property type="match status" value="1"/>
</dbReference>
<dbReference type="Pfam" id="PF14561">
    <property type="entry name" value="TPR_20"/>
    <property type="match status" value="1"/>
</dbReference>
<evidence type="ECO:0000259" key="5">
    <source>
        <dbReference type="PROSITE" id="PS51352"/>
    </source>
</evidence>
<dbReference type="GO" id="GO:0005737">
    <property type="term" value="C:cytoplasm"/>
    <property type="evidence" value="ECO:0007669"/>
    <property type="project" value="TreeGrafter"/>
</dbReference>
<accession>A0A6J7I365</accession>
<dbReference type="AlphaFoldDB" id="A0A6J7I365"/>
<dbReference type="InterPro" id="IPR013766">
    <property type="entry name" value="Thioredoxin_domain"/>
</dbReference>
<dbReference type="Pfam" id="PF00085">
    <property type="entry name" value="Thioredoxin"/>
    <property type="match status" value="1"/>
</dbReference>
<dbReference type="CDD" id="cd02947">
    <property type="entry name" value="TRX_family"/>
    <property type="match status" value="1"/>
</dbReference>
<dbReference type="PRINTS" id="PR00421">
    <property type="entry name" value="THIOREDOXIN"/>
</dbReference>
<organism evidence="6">
    <name type="scientific">freshwater metagenome</name>
    <dbReference type="NCBI Taxonomy" id="449393"/>
    <lineage>
        <taxon>unclassified sequences</taxon>
        <taxon>metagenomes</taxon>
        <taxon>ecological metagenomes</taxon>
    </lineage>
</organism>
<gene>
    <name evidence="6" type="ORF">UFOPK3674_00798</name>
</gene>
<keyword evidence="3" id="KW-1015">Disulfide bond</keyword>
<evidence type="ECO:0000256" key="4">
    <source>
        <dbReference type="ARBA" id="ARBA00023284"/>
    </source>
</evidence>
<dbReference type="InterPro" id="IPR005746">
    <property type="entry name" value="Thioredoxin"/>
</dbReference>
<sequence length="247" mass="25917">MTVIDVTQTDFQREVLDRSHTVPVVVDFWAAWCGPCRALTPILEAAANARDGQVVLAKVDTDANQEISQSFGIQGIPAVKAFRDGVVVDEFVGAQPPAAVERFFDGLVPSATDLLVAAGDEASLREALALHPGRADAAVALAGLLHRRGEEDEALEVLRNVPGNLAAEGLVSRIALERAGDIDVSAALAALDAGDQEGAADLLIGLVAPSSAHNDDLRRVIIAALDALGVEHEGARQARRRLAAALY</sequence>
<name>A0A6J7I365_9ZZZZ</name>
<feature type="domain" description="Thioredoxin" evidence="5">
    <location>
        <begin position="1"/>
        <end position="109"/>
    </location>
</feature>
<dbReference type="SUPFAM" id="SSF52833">
    <property type="entry name" value="Thioredoxin-like"/>
    <property type="match status" value="1"/>
</dbReference>
<dbReference type="GO" id="GO:0015035">
    <property type="term" value="F:protein-disulfide reductase activity"/>
    <property type="evidence" value="ECO:0007669"/>
    <property type="project" value="InterPro"/>
</dbReference>
<proteinExistence type="predicted"/>
<evidence type="ECO:0000313" key="6">
    <source>
        <dbReference type="EMBL" id="CAB4925084.1"/>
    </source>
</evidence>
<keyword evidence="1" id="KW-0813">Transport</keyword>
<keyword evidence="2" id="KW-0249">Electron transport</keyword>
<reference evidence="6" key="1">
    <citation type="submission" date="2020-05" db="EMBL/GenBank/DDBJ databases">
        <authorList>
            <person name="Chiriac C."/>
            <person name="Salcher M."/>
            <person name="Ghai R."/>
            <person name="Kavagutti S V."/>
        </authorList>
    </citation>
    <scope>NUCLEOTIDE SEQUENCE</scope>
</reference>
<keyword evidence="4" id="KW-0676">Redox-active center</keyword>
<protein>
    <submittedName>
        <fullName evidence="6">Unannotated protein</fullName>
    </submittedName>
</protein>
<dbReference type="SUPFAM" id="SSF48452">
    <property type="entry name" value="TPR-like"/>
    <property type="match status" value="1"/>
</dbReference>